<protein>
    <submittedName>
        <fullName evidence="1">Uncharacterized protein</fullName>
    </submittedName>
</protein>
<dbReference type="EMBL" id="CM023487">
    <property type="protein sequence ID" value="KAH6925191.1"/>
    <property type="molecule type" value="Genomic_DNA"/>
</dbReference>
<sequence>MMDVVHVEGTTLQAKDYNPADWTTVIGTYKGKSQTKARMHDKPEPSEEQKAREERTATLPASAWRPAYRPNPAQLRATQQVTRRSRQMAPLPQHAIKVVFRSQGGLFMPKIQPQLLLRCLCSAAKVPLGADVEIRVHPTNNTCTVATTSEDAALNLAKIRSITMNGKAYVIAAYIAPAADTVRGVISNAFWDETEEELLQDLQARNPEANILVARRMGKSKSILITFDHGPVPRRIIYYGGVHLCTPYRARPEACTNCRAPGHRYDVCPEQKQPRCPRCGEDDGEDRSRQCVPRCILCGGEHLTGTGWCKAKQRPKPTRPPAQRGTTGRGQLPQEDLPSWKPPVPPKVPEELTWAERVSRKPGPQDEEMARLREEVRSLRQAITQPSCTPLTRPLPLDTPLSPPTETPTSSPPTKKKRHDVPPPSDKTAEMEAHFETKLEAKLTVKLADFKTQMREEFQQFLDNRLQALEARFPTLEARIDSLIDERFKIIDNKLDTFCVQLRAQLGVMVAEATNLMQAAPSPHTTHPLPSLNTTGQQNGRLKIYFQDVVILNDYNSIKKFCTAKEVLWRWPTFLGYSDFYKGLEQLNGELWSANRKFCLAMLRDLGFAKTAMEGRMMEEFRRVAESIGDTNGEPVELCRYVTPCAFNNAVAFFYGDQLKKDYSTASKLHRLMGQLSATLFQGRVHPFLPSKLRLVLARLPFTRSHRIAELLAELDAITA</sequence>
<accession>A0ACB7RU44</accession>
<gene>
    <name evidence="1" type="ORF">HPB50_001550</name>
</gene>
<organism evidence="1 2">
    <name type="scientific">Hyalomma asiaticum</name>
    <name type="common">Tick</name>
    <dbReference type="NCBI Taxonomy" id="266040"/>
    <lineage>
        <taxon>Eukaryota</taxon>
        <taxon>Metazoa</taxon>
        <taxon>Ecdysozoa</taxon>
        <taxon>Arthropoda</taxon>
        <taxon>Chelicerata</taxon>
        <taxon>Arachnida</taxon>
        <taxon>Acari</taxon>
        <taxon>Parasitiformes</taxon>
        <taxon>Ixodida</taxon>
        <taxon>Ixodoidea</taxon>
        <taxon>Ixodidae</taxon>
        <taxon>Hyalomminae</taxon>
        <taxon>Hyalomma</taxon>
    </lineage>
</organism>
<reference evidence="1" key="1">
    <citation type="submission" date="2020-05" db="EMBL/GenBank/DDBJ databases">
        <title>Large-scale comparative analyses of tick genomes elucidate their genetic diversity and vector capacities.</title>
        <authorList>
            <person name="Jia N."/>
            <person name="Wang J."/>
            <person name="Shi W."/>
            <person name="Du L."/>
            <person name="Sun Y."/>
            <person name="Zhan W."/>
            <person name="Jiang J."/>
            <person name="Wang Q."/>
            <person name="Zhang B."/>
            <person name="Ji P."/>
            <person name="Sakyi L.B."/>
            <person name="Cui X."/>
            <person name="Yuan T."/>
            <person name="Jiang B."/>
            <person name="Yang W."/>
            <person name="Lam T.T.-Y."/>
            <person name="Chang Q."/>
            <person name="Ding S."/>
            <person name="Wang X."/>
            <person name="Zhu J."/>
            <person name="Ruan X."/>
            <person name="Zhao L."/>
            <person name="Wei J."/>
            <person name="Que T."/>
            <person name="Du C."/>
            <person name="Cheng J."/>
            <person name="Dai P."/>
            <person name="Han X."/>
            <person name="Huang E."/>
            <person name="Gao Y."/>
            <person name="Liu J."/>
            <person name="Shao H."/>
            <person name="Ye R."/>
            <person name="Li L."/>
            <person name="Wei W."/>
            <person name="Wang X."/>
            <person name="Wang C."/>
            <person name="Yang T."/>
            <person name="Huo Q."/>
            <person name="Li W."/>
            <person name="Guo W."/>
            <person name="Chen H."/>
            <person name="Zhou L."/>
            <person name="Ni X."/>
            <person name="Tian J."/>
            <person name="Zhou Y."/>
            <person name="Sheng Y."/>
            <person name="Liu T."/>
            <person name="Pan Y."/>
            <person name="Xia L."/>
            <person name="Li J."/>
            <person name="Zhao F."/>
            <person name="Cao W."/>
        </authorList>
    </citation>
    <scope>NUCLEOTIDE SEQUENCE</scope>
    <source>
        <strain evidence="1">Hyas-2018</strain>
    </source>
</reference>
<evidence type="ECO:0000313" key="2">
    <source>
        <dbReference type="Proteomes" id="UP000821845"/>
    </source>
</evidence>
<keyword evidence="2" id="KW-1185">Reference proteome</keyword>
<evidence type="ECO:0000313" key="1">
    <source>
        <dbReference type="EMBL" id="KAH6925191.1"/>
    </source>
</evidence>
<name>A0ACB7RU44_HYAAI</name>
<comment type="caution">
    <text evidence="1">The sequence shown here is derived from an EMBL/GenBank/DDBJ whole genome shotgun (WGS) entry which is preliminary data.</text>
</comment>
<dbReference type="Proteomes" id="UP000821845">
    <property type="component" value="Chromosome 7"/>
</dbReference>
<proteinExistence type="predicted"/>